<dbReference type="InterPro" id="IPR050090">
    <property type="entry name" value="Tyrosine_recombinase_XerCD"/>
</dbReference>
<evidence type="ECO:0000256" key="3">
    <source>
        <dbReference type="ARBA" id="ARBA00023125"/>
    </source>
</evidence>
<feature type="domain" description="Core-binding (CB)" evidence="7">
    <location>
        <begin position="53"/>
        <end position="131"/>
    </location>
</feature>
<evidence type="ECO:0000313" key="9">
    <source>
        <dbReference type="Proteomes" id="UP000018733"/>
    </source>
</evidence>
<dbReference type="GO" id="GO:0015074">
    <property type="term" value="P:DNA integration"/>
    <property type="evidence" value="ECO:0007669"/>
    <property type="project" value="UniProtKB-KW"/>
</dbReference>
<evidence type="ECO:0000256" key="4">
    <source>
        <dbReference type="ARBA" id="ARBA00023172"/>
    </source>
</evidence>
<keyword evidence="2" id="KW-0229">DNA integration</keyword>
<dbReference type="Proteomes" id="UP000018733">
    <property type="component" value="Unassembled WGS sequence"/>
</dbReference>
<reference evidence="8 9" key="1">
    <citation type="journal article" date="2014" name="Genome Announc.">
        <title>Draft Genome Sequence of Advenella kashmirensis Strain W13003, a Polycyclic Aromatic Hydrocarbon-Degrading Bacterium.</title>
        <authorList>
            <person name="Wang X."/>
            <person name="Jin D."/>
            <person name="Zhou L."/>
            <person name="Wu L."/>
            <person name="An W."/>
            <person name="Zhao L."/>
        </authorList>
    </citation>
    <scope>NUCLEOTIDE SEQUENCE [LARGE SCALE GENOMIC DNA]</scope>
    <source>
        <strain evidence="8 9">W13003</strain>
    </source>
</reference>
<protein>
    <submittedName>
        <fullName evidence="8">Integrase</fullName>
    </submittedName>
</protein>
<gene>
    <name evidence="8" type="ORF">W822_20180</name>
</gene>
<dbReference type="PROSITE" id="PS51900">
    <property type="entry name" value="CB"/>
    <property type="match status" value="1"/>
</dbReference>
<evidence type="ECO:0000256" key="5">
    <source>
        <dbReference type="PROSITE-ProRule" id="PRU01248"/>
    </source>
</evidence>
<dbReference type="Gene3D" id="1.10.443.10">
    <property type="entry name" value="Intergrase catalytic core"/>
    <property type="match status" value="1"/>
</dbReference>
<name>V8QNX8_9BURK</name>
<dbReference type="SUPFAM" id="SSF56349">
    <property type="entry name" value="DNA breaking-rejoining enzymes"/>
    <property type="match status" value="1"/>
</dbReference>
<evidence type="ECO:0000313" key="8">
    <source>
        <dbReference type="EMBL" id="ETF00699.1"/>
    </source>
</evidence>
<dbReference type="STRING" id="1424334.W822_20180"/>
<dbReference type="PROSITE" id="PS51898">
    <property type="entry name" value="TYR_RECOMBINASE"/>
    <property type="match status" value="1"/>
</dbReference>
<evidence type="ECO:0000259" key="6">
    <source>
        <dbReference type="PROSITE" id="PS51898"/>
    </source>
</evidence>
<evidence type="ECO:0000256" key="1">
    <source>
        <dbReference type="ARBA" id="ARBA00008857"/>
    </source>
</evidence>
<dbReference type="GO" id="GO:0003677">
    <property type="term" value="F:DNA binding"/>
    <property type="evidence" value="ECO:0007669"/>
    <property type="project" value="UniProtKB-UniRule"/>
</dbReference>
<accession>V8QNX8</accession>
<organism evidence="8 9">
    <name type="scientific">Advenella kashmirensis W13003</name>
    <dbReference type="NCBI Taxonomy" id="1424334"/>
    <lineage>
        <taxon>Bacteria</taxon>
        <taxon>Pseudomonadati</taxon>
        <taxon>Pseudomonadota</taxon>
        <taxon>Betaproteobacteria</taxon>
        <taxon>Burkholderiales</taxon>
        <taxon>Alcaligenaceae</taxon>
    </lineage>
</organism>
<dbReference type="OrthoDB" id="662444at2"/>
<dbReference type="InterPro" id="IPR011010">
    <property type="entry name" value="DNA_brk_join_enz"/>
</dbReference>
<dbReference type="InterPro" id="IPR002104">
    <property type="entry name" value="Integrase_catalytic"/>
</dbReference>
<dbReference type="Gene3D" id="1.10.150.130">
    <property type="match status" value="1"/>
</dbReference>
<comment type="caution">
    <text evidence="8">The sequence shown here is derived from an EMBL/GenBank/DDBJ whole genome shotgun (WGS) entry which is preliminary data.</text>
</comment>
<sequence length="329" mass="37415">MSRPRKKDKHLPPCVHEKHGAFYYVKKGKWNPIGKTLAEALENYARHVDQPRGGMPALIEKVLTYIKPSLSDNTYDQYRQAATRLNKILAEFAPDQVMTKHVAEIKVSLSDTPAMANRILSFLKVVFQHAVEWQMVDSNPCIGIKRHKEGRRERYITDEEYIAIYDHANIRLKSIMEILYLTGQRISDVLSIRCDDISESGISFTQKKTGAKLTCGMTPELQDAIQRAKALHGRKEYPFLFVSRYGRELTYGGLRDTWREAVKSAGVVDANIHDLRAKSLTDAKKQGIDATALAGHTTARQTERYIRNRQSPVVSIPKLSPALRRKIVK</sequence>
<dbReference type="RefSeq" id="WP_024006963.1">
    <property type="nucleotide sequence ID" value="NZ_KI650982.1"/>
</dbReference>
<dbReference type="PANTHER" id="PTHR30349">
    <property type="entry name" value="PHAGE INTEGRASE-RELATED"/>
    <property type="match status" value="1"/>
</dbReference>
<dbReference type="InterPro" id="IPR013762">
    <property type="entry name" value="Integrase-like_cat_sf"/>
</dbReference>
<dbReference type="HOGENOM" id="CLU_052612_1_0_4"/>
<evidence type="ECO:0000259" key="7">
    <source>
        <dbReference type="PROSITE" id="PS51900"/>
    </source>
</evidence>
<proteinExistence type="inferred from homology"/>
<dbReference type="EMBL" id="AYXT01000013">
    <property type="protein sequence ID" value="ETF00699.1"/>
    <property type="molecule type" value="Genomic_DNA"/>
</dbReference>
<dbReference type="InterPro" id="IPR010998">
    <property type="entry name" value="Integrase_recombinase_N"/>
</dbReference>
<dbReference type="PANTHER" id="PTHR30349:SF41">
    <property type="entry name" value="INTEGRASE_RECOMBINASE PROTEIN MJ0367-RELATED"/>
    <property type="match status" value="1"/>
</dbReference>
<dbReference type="InterPro" id="IPR044068">
    <property type="entry name" value="CB"/>
</dbReference>
<evidence type="ECO:0000256" key="2">
    <source>
        <dbReference type="ARBA" id="ARBA00022908"/>
    </source>
</evidence>
<dbReference type="PATRIC" id="fig|1424334.3.peg.4044"/>
<keyword evidence="9" id="KW-1185">Reference proteome</keyword>
<dbReference type="Pfam" id="PF00589">
    <property type="entry name" value="Phage_integrase"/>
    <property type="match status" value="1"/>
</dbReference>
<comment type="similarity">
    <text evidence="1">Belongs to the 'phage' integrase family.</text>
</comment>
<dbReference type="AlphaFoldDB" id="V8QNX8"/>
<feature type="domain" description="Tyr recombinase" evidence="6">
    <location>
        <begin position="151"/>
        <end position="318"/>
    </location>
</feature>
<dbReference type="eggNOG" id="COG0582">
    <property type="taxonomic scope" value="Bacteria"/>
</dbReference>
<keyword evidence="4" id="KW-0233">DNA recombination</keyword>
<dbReference type="GO" id="GO:0006310">
    <property type="term" value="P:DNA recombination"/>
    <property type="evidence" value="ECO:0007669"/>
    <property type="project" value="UniProtKB-KW"/>
</dbReference>
<keyword evidence="3 5" id="KW-0238">DNA-binding</keyword>